<dbReference type="Proteomes" id="UP001162156">
    <property type="component" value="Unassembled WGS sequence"/>
</dbReference>
<gene>
    <name evidence="2" type="ORF">NQ314_018311</name>
</gene>
<evidence type="ECO:0000313" key="3">
    <source>
        <dbReference type="Proteomes" id="UP001162156"/>
    </source>
</evidence>
<accession>A0AAV8WR37</accession>
<dbReference type="PANTHER" id="PTHR33977:SF1">
    <property type="entry name" value="ZINC ION BINDING PROTEIN"/>
    <property type="match status" value="1"/>
</dbReference>
<evidence type="ECO:0000259" key="1">
    <source>
        <dbReference type="Pfam" id="PF10551"/>
    </source>
</evidence>
<dbReference type="Pfam" id="PF10551">
    <property type="entry name" value="MULE"/>
    <property type="match status" value="1"/>
</dbReference>
<name>A0AAV8WR37_9CUCU</name>
<organism evidence="2 3">
    <name type="scientific">Rhamnusium bicolor</name>
    <dbReference type="NCBI Taxonomy" id="1586634"/>
    <lineage>
        <taxon>Eukaryota</taxon>
        <taxon>Metazoa</taxon>
        <taxon>Ecdysozoa</taxon>
        <taxon>Arthropoda</taxon>
        <taxon>Hexapoda</taxon>
        <taxon>Insecta</taxon>
        <taxon>Pterygota</taxon>
        <taxon>Neoptera</taxon>
        <taxon>Endopterygota</taxon>
        <taxon>Coleoptera</taxon>
        <taxon>Polyphaga</taxon>
        <taxon>Cucujiformia</taxon>
        <taxon>Chrysomeloidea</taxon>
        <taxon>Cerambycidae</taxon>
        <taxon>Lepturinae</taxon>
        <taxon>Rhagiini</taxon>
        <taxon>Rhamnusium</taxon>
    </lineage>
</organism>
<comment type="caution">
    <text evidence="2">The sequence shown here is derived from an EMBL/GenBank/DDBJ whole genome shotgun (WGS) entry which is preliminary data.</text>
</comment>
<evidence type="ECO:0000313" key="2">
    <source>
        <dbReference type="EMBL" id="KAJ8929042.1"/>
    </source>
</evidence>
<feature type="domain" description="MULE transposase" evidence="1">
    <location>
        <begin position="68"/>
        <end position="158"/>
    </location>
</feature>
<dbReference type="InterPro" id="IPR018289">
    <property type="entry name" value="MULE_transposase_dom"/>
</dbReference>
<protein>
    <recommendedName>
        <fullName evidence="1">MULE transposase domain-containing protein</fullName>
    </recommendedName>
</protein>
<keyword evidence="3" id="KW-1185">Reference proteome</keyword>
<reference evidence="2" key="1">
    <citation type="journal article" date="2023" name="Insect Mol. Biol.">
        <title>Genome sequencing provides insights into the evolution of gene families encoding plant cell wall-degrading enzymes in longhorned beetles.</title>
        <authorList>
            <person name="Shin N.R."/>
            <person name="Okamura Y."/>
            <person name="Kirsch R."/>
            <person name="Pauchet Y."/>
        </authorList>
    </citation>
    <scope>NUCLEOTIDE SEQUENCE</scope>
    <source>
        <strain evidence="2">RBIC_L_NR</strain>
    </source>
</reference>
<sequence length="206" mass="24144">MSKNDGVRHRNDVSVELWIEEYKQVGNSTLIYKKQGDDHVLFEKNDFCLIVFNHSQEYMLKTFGKNTVCVDSTHGLNGYDFELTTVMIIDEFGEGFPGACMFTNRKDTLHEFFFEQIQLKTGIIFTNTFMSDITSVFYNAWEKVMAPAKNQLFCSWHIDHAWRANLNKISNSEKRGIVYKILKALVSELCETDFLKELKEFREIFR</sequence>
<dbReference type="PANTHER" id="PTHR33977">
    <property type="entry name" value="ZINC ION BINDING PROTEIN"/>
    <property type="match status" value="1"/>
</dbReference>
<dbReference type="EMBL" id="JANEYF010005149">
    <property type="protein sequence ID" value="KAJ8929042.1"/>
    <property type="molecule type" value="Genomic_DNA"/>
</dbReference>
<proteinExistence type="predicted"/>
<dbReference type="AlphaFoldDB" id="A0AAV8WR37"/>